<dbReference type="AlphaFoldDB" id="A0A1I8FIJ0"/>
<dbReference type="Proteomes" id="UP000095280">
    <property type="component" value="Unplaced"/>
</dbReference>
<evidence type="ECO:0000313" key="3">
    <source>
        <dbReference type="WBParaSite" id="maker-unitig_36069-snap-gene-0.1-mRNA-1"/>
    </source>
</evidence>
<name>A0A1I8FIJ0_9PLAT</name>
<feature type="compositionally biased region" description="Polar residues" evidence="1">
    <location>
        <begin position="223"/>
        <end position="242"/>
    </location>
</feature>
<sequence>CRSALACQPRRRKSADADKAVYLPLRSAKKSCSMSTWATAALAKSATSAPRIAAAAARLLRMSQRLRPAVLQRVPAGAASRDYARLLLQQRRPLLLLSQTETGDTVASATSATPAAGSNSSEQPTDSAAVSGTTAPPATTPSKREQLIVSAGSNRTIELPSQQHRAARLHHPGAHGGRCQASGVLVEGRRHDNTDSNRVGKAVVMVIGETGEAQEKRQRRDQTGSLSIQAANQQRPSWTASGSVDGDQRIESYHWQGVHEPVLHCPRLVEGDYAFESDRHLTPRAQTDSATVNVLVKRRPKNAFASGRTCRSPVCVLNGVAVDDTVAAKLANATQPSVTLTNLQAGVYKPASRGCRCDGRRRVGGSHRARSSRANQARRTDAWIGLYHGRTVSGYVAVALDASKSWDDKGIVNTKWT</sequence>
<evidence type="ECO:0000256" key="1">
    <source>
        <dbReference type="SAM" id="MobiDB-lite"/>
    </source>
</evidence>
<accession>A0A1I8FIJ0</accession>
<feature type="region of interest" description="Disordered" evidence="1">
    <location>
        <begin position="210"/>
        <end position="245"/>
    </location>
</feature>
<feature type="compositionally biased region" description="Low complexity" evidence="1">
    <location>
        <begin position="106"/>
        <end position="141"/>
    </location>
</feature>
<feature type="compositionally biased region" description="Basic and acidic residues" evidence="1">
    <location>
        <begin position="213"/>
        <end position="222"/>
    </location>
</feature>
<proteinExistence type="predicted"/>
<keyword evidence="2" id="KW-1185">Reference proteome</keyword>
<dbReference type="WBParaSite" id="maker-unitig_36069-snap-gene-0.1-mRNA-1">
    <property type="protein sequence ID" value="maker-unitig_36069-snap-gene-0.1-mRNA-1"/>
    <property type="gene ID" value="maker-unitig_36069-snap-gene-0.1"/>
</dbReference>
<reference evidence="3" key="1">
    <citation type="submission" date="2016-11" db="UniProtKB">
        <authorList>
            <consortium name="WormBaseParasite"/>
        </authorList>
    </citation>
    <scope>IDENTIFICATION</scope>
</reference>
<organism evidence="2 3">
    <name type="scientific">Macrostomum lignano</name>
    <dbReference type="NCBI Taxonomy" id="282301"/>
    <lineage>
        <taxon>Eukaryota</taxon>
        <taxon>Metazoa</taxon>
        <taxon>Spiralia</taxon>
        <taxon>Lophotrochozoa</taxon>
        <taxon>Platyhelminthes</taxon>
        <taxon>Rhabditophora</taxon>
        <taxon>Macrostomorpha</taxon>
        <taxon>Macrostomida</taxon>
        <taxon>Macrostomidae</taxon>
        <taxon>Macrostomum</taxon>
    </lineage>
</organism>
<protein>
    <submittedName>
        <fullName evidence="3">YDG domain-containing protein</fullName>
    </submittedName>
</protein>
<feature type="region of interest" description="Disordered" evidence="1">
    <location>
        <begin position="106"/>
        <end position="145"/>
    </location>
</feature>
<evidence type="ECO:0000313" key="2">
    <source>
        <dbReference type="Proteomes" id="UP000095280"/>
    </source>
</evidence>